<accession>A0A1I7WCP9</accession>
<feature type="transmembrane region" description="Helical" evidence="1">
    <location>
        <begin position="7"/>
        <end position="27"/>
    </location>
</feature>
<reference evidence="3" key="1">
    <citation type="submission" date="2016-11" db="UniProtKB">
        <authorList>
            <consortium name="WormBaseParasite"/>
        </authorList>
    </citation>
    <scope>IDENTIFICATION</scope>
</reference>
<evidence type="ECO:0000313" key="3">
    <source>
        <dbReference type="WBParaSite" id="Hba_02507"/>
    </source>
</evidence>
<keyword evidence="2" id="KW-1185">Reference proteome</keyword>
<keyword evidence="1" id="KW-0812">Transmembrane</keyword>
<keyword evidence="1" id="KW-0472">Membrane</keyword>
<evidence type="ECO:0000256" key="1">
    <source>
        <dbReference type="SAM" id="Phobius"/>
    </source>
</evidence>
<dbReference type="AlphaFoldDB" id="A0A1I7WCP9"/>
<proteinExistence type="predicted"/>
<evidence type="ECO:0000313" key="2">
    <source>
        <dbReference type="Proteomes" id="UP000095283"/>
    </source>
</evidence>
<name>A0A1I7WCP9_HETBA</name>
<sequence>MDRLVRSFIIYLVFHINFVMSYTHLMWHENDRGNSITEPIPIITNEAHLETAVRAKP</sequence>
<keyword evidence="1" id="KW-1133">Transmembrane helix</keyword>
<dbReference type="Proteomes" id="UP000095283">
    <property type="component" value="Unplaced"/>
</dbReference>
<protein>
    <submittedName>
        <fullName evidence="3">Uncharacterized protein</fullName>
    </submittedName>
</protein>
<dbReference type="WBParaSite" id="Hba_02507">
    <property type="protein sequence ID" value="Hba_02507"/>
    <property type="gene ID" value="Hba_02507"/>
</dbReference>
<organism evidence="2 3">
    <name type="scientific">Heterorhabditis bacteriophora</name>
    <name type="common">Entomopathogenic nematode worm</name>
    <dbReference type="NCBI Taxonomy" id="37862"/>
    <lineage>
        <taxon>Eukaryota</taxon>
        <taxon>Metazoa</taxon>
        <taxon>Ecdysozoa</taxon>
        <taxon>Nematoda</taxon>
        <taxon>Chromadorea</taxon>
        <taxon>Rhabditida</taxon>
        <taxon>Rhabditina</taxon>
        <taxon>Rhabditomorpha</taxon>
        <taxon>Strongyloidea</taxon>
        <taxon>Heterorhabditidae</taxon>
        <taxon>Heterorhabditis</taxon>
    </lineage>
</organism>